<organism evidence="5">
    <name type="scientific">marine sediment metagenome</name>
    <dbReference type="NCBI Taxonomy" id="412755"/>
    <lineage>
        <taxon>unclassified sequences</taxon>
        <taxon>metagenomes</taxon>
        <taxon>ecological metagenomes</taxon>
    </lineage>
</organism>
<dbReference type="InterPro" id="IPR003886">
    <property type="entry name" value="NIDO_dom"/>
</dbReference>
<dbReference type="InterPro" id="IPR011049">
    <property type="entry name" value="Serralysin-like_metalloprot_C"/>
</dbReference>
<proteinExistence type="predicted"/>
<gene>
    <name evidence="5" type="ORF">LCGC14_1672720</name>
</gene>
<evidence type="ECO:0000259" key="4">
    <source>
        <dbReference type="Pfam" id="PF25275"/>
    </source>
</evidence>
<accession>A0A0F9KQP2</accession>
<feature type="domain" description="Golvesin/Xly CBD-like" evidence="4">
    <location>
        <begin position="913"/>
        <end position="999"/>
    </location>
</feature>
<name>A0A0F9KQP2_9ZZZZ</name>
<evidence type="ECO:0008006" key="6">
    <source>
        <dbReference type="Google" id="ProtNLM"/>
    </source>
</evidence>
<dbReference type="SUPFAM" id="SSF52058">
    <property type="entry name" value="L domain-like"/>
    <property type="match status" value="1"/>
</dbReference>
<dbReference type="PROSITE" id="PS51450">
    <property type="entry name" value="LRR"/>
    <property type="match status" value="3"/>
</dbReference>
<dbReference type="AlphaFoldDB" id="A0A0F9KQP2"/>
<dbReference type="NCBIfam" id="TIGR02913">
    <property type="entry name" value="HAF_rpt"/>
    <property type="match status" value="2"/>
</dbReference>
<keyword evidence="1" id="KW-0433">Leucine-rich repeat</keyword>
<dbReference type="InterPro" id="IPR032675">
    <property type="entry name" value="LRR_dom_sf"/>
</dbReference>
<sequence>QDDYGHVAYAVESDFLDISLDGTPVLAGRDDDFSEVTFGFDFTFYDDLYNSLFVGTNGLITFGSGSRAYQNTDLGSGLPQAAIAPLWDDLTILDPGEVVSKIVGTAPDRQLVIQWNDVSFYDGYGQGSITFQAILSELDGTIQFNYLNLESSHPGAEGASATVGIKSQDVDGSPEHRLLVSLNAGPNAMVATGRSLVIARPGIFVPEVTTLQHAYLQRADQVLDLGTFGSPASNSFAYDVNLHDQVVGASEGTGDTRLHAFLADDTGMQPLETIAGLHSSVARAINDASQIVGDIEITPGVVHAFVWQGGTMTDLHDVEPGWVLQYAYDINEDGWIVGSGTHDGFLRGFLLNADTLEFISLDTLGGNNAEALAINDFGAVVGWAQTAVGDVHAFLWQDGITTDLNDLVPQSTPNNPVLTDAHDINDEGTIVGQGQIDGATHAFVVTPHALAVGGSALEVAVLEFDLSRYLGALSNPDLLQSATLRLDYFDNAGNGSLDVSVLDDEGDRLVSTSDVGAAAMLLDSLSLQSPEAELSGILELDVTDLIRDKLQSGQTRITLRLEAAGALAAVKIHSPTAAGRQTGLEVQLLGVKADLLDASGVPQVKGQSAIDMRNLEAGSYYLRVYDPAAFDGDPASVPHTALLPFTITVSPPPEGFVHETSDRDDVFGGDGDDMLIGNGSLDRLFGESGDDGFIAEVIEIYDLVEPTEHRTNPPSGELSNLAFPSEDFDAVNFDAVVELSDPVLAIAVARRLGIPVTPTGPARPLHRSDLAQLTWLDLGGLPVSDLTGLTYAVNLRVLNLSATQVTDLRPLTAVSKSVGTYGTFDLQYLAMDSTSIIDLRGLNTLTHLKGLSLDMNQISDVSLLLELTELTWLSLAGNSIDSVVPLAAMPDLRTADLHDNSIVSIEGLLGQTIIDNFDTGYTEAGPGWTGNANPDAFEGDYRILPKQYPASGAVYQFSNLASGIYQVYATWPEHESRTSEATYTIDSGPVAVTVDQRSTPDGEVLGGRPWQYLATVSVTGAGTLGVTLLGG</sequence>
<dbReference type="InterPro" id="IPR001611">
    <property type="entry name" value="Leu-rich_rpt"/>
</dbReference>
<evidence type="ECO:0000256" key="2">
    <source>
        <dbReference type="ARBA" id="ARBA00022737"/>
    </source>
</evidence>
<reference evidence="5" key="1">
    <citation type="journal article" date="2015" name="Nature">
        <title>Complex archaea that bridge the gap between prokaryotes and eukaryotes.</title>
        <authorList>
            <person name="Spang A."/>
            <person name="Saw J.H."/>
            <person name="Jorgensen S.L."/>
            <person name="Zaremba-Niedzwiedzka K."/>
            <person name="Martijn J."/>
            <person name="Lind A.E."/>
            <person name="van Eijk R."/>
            <person name="Schleper C."/>
            <person name="Guy L."/>
            <person name="Ettema T.J."/>
        </authorList>
    </citation>
    <scope>NUCLEOTIDE SEQUENCE</scope>
</reference>
<dbReference type="Pfam" id="PF25275">
    <property type="entry name" value="Golvesin_C"/>
    <property type="match status" value="1"/>
</dbReference>
<evidence type="ECO:0000259" key="3">
    <source>
        <dbReference type="Pfam" id="PF06119"/>
    </source>
</evidence>
<dbReference type="Pfam" id="PF06119">
    <property type="entry name" value="NIDO"/>
    <property type="match status" value="1"/>
</dbReference>
<keyword evidence="2" id="KW-0677">Repeat</keyword>
<comment type="caution">
    <text evidence="5">The sequence shown here is derived from an EMBL/GenBank/DDBJ whole genome shotgun (WGS) entry which is preliminary data.</text>
</comment>
<protein>
    <recommendedName>
        <fullName evidence="6">Leucine-rich repeat domain-containing protein</fullName>
    </recommendedName>
</protein>
<dbReference type="PANTHER" id="PTHR46652">
    <property type="entry name" value="LEUCINE-RICH REPEAT AND IQ DOMAIN-CONTAINING PROTEIN 1-RELATED"/>
    <property type="match status" value="1"/>
</dbReference>
<dbReference type="Gene3D" id="2.150.10.10">
    <property type="entry name" value="Serralysin-like metalloprotease, C-terminal"/>
    <property type="match status" value="1"/>
</dbReference>
<evidence type="ECO:0000313" key="5">
    <source>
        <dbReference type="EMBL" id="KKM17740.1"/>
    </source>
</evidence>
<dbReference type="EMBL" id="LAZR01014383">
    <property type="protein sequence ID" value="KKM17740.1"/>
    <property type="molecule type" value="Genomic_DNA"/>
</dbReference>
<feature type="non-terminal residue" evidence="5">
    <location>
        <position position="1"/>
    </location>
</feature>
<feature type="non-terminal residue" evidence="5">
    <location>
        <position position="1031"/>
    </location>
</feature>
<dbReference type="PANTHER" id="PTHR46652:SF3">
    <property type="entry name" value="LEUCINE-RICH REPEAT-CONTAINING PROTEIN 9"/>
    <property type="match status" value="1"/>
</dbReference>
<evidence type="ECO:0000256" key="1">
    <source>
        <dbReference type="ARBA" id="ARBA00022614"/>
    </source>
</evidence>
<feature type="domain" description="NIDO" evidence="3">
    <location>
        <begin position="50"/>
        <end position="170"/>
    </location>
</feature>
<dbReference type="InterPro" id="IPR033803">
    <property type="entry name" value="CBD-like_Golvesin-Xly"/>
</dbReference>
<dbReference type="Gene3D" id="3.80.10.10">
    <property type="entry name" value="Ribonuclease Inhibitor"/>
    <property type="match status" value="1"/>
</dbReference>
<dbReference type="InterPro" id="IPR014262">
    <property type="entry name" value="HAF_rpt"/>
</dbReference>
<dbReference type="InterPro" id="IPR050836">
    <property type="entry name" value="SDS22/Internalin_LRR"/>
</dbReference>